<evidence type="ECO:0000256" key="3">
    <source>
        <dbReference type="ARBA" id="ARBA00023163"/>
    </source>
</evidence>
<dbReference type="InterPro" id="IPR006645">
    <property type="entry name" value="NGN-like_dom"/>
</dbReference>
<dbReference type="CDD" id="cd09895">
    <property type="entry name" value="NGN_SP_UpxY"/>
    <property type="match status" value="1"/>
</dbReference>
<keyword evidence="2" id="KW-0805">Transcription regulation</keyword>
<evidence type="ECO:0000256" key="1">
    <source>
        <dbReference type="ARBA" id="ARBA00022814"/>
    </source>
</evidence>
<protein>
    <submittedName>
        <fullName evidence="5">NusG antitermination factor</fullName>
    </submittedName>
</protein>
<dbReference type="HOGENOM" id="CLU_067287_5_1_10"/>
<dbReference type="Gene3D" id="3.30.70.940">
    <property type="entry name" value="NusG, N-terminal domain"/>
    <property type="match status" value="1"/>
</dbReference>
<evidence type="ECO:0000313" key="6">
    <source>
        <dbReference type="Proteomes" id="UP000001654"/>
    </source>
</evidence>
<name>D5BF14_ZUNPS</name>
<proteinExistence type="predicted"/>
<dbReference type="EMBL" id="CP001650">
    <property type="protein sequence ID" value="ADF50893.1"/>
    <property type="molecule type" value="Genomic_DNA"/>
</dbReference>
<dbReference type="InterPro" id="IPR036735">
    <property type="entry name" value="NGN_dom_sf"/>
</dbReference>
<dbReference type="InterPro" id="IPR043425">
    <property type="entry name" value="NusG-like"/>
</dbReference>
<dbReference type="PANTHER" id="PTHR30265">
    <property type="entry name" value="RHO-INTERACTING TRANSCRIPTION TERMINATION FACTOR NUSG"/>
    <property type="match status" value="1"/>
</dbReference>
<keyword evidence="3" id="KW-0804">Transcription</keyword>
<organism evidence="5 6">
    <name type="scientific">Zunongwangia profunda (strain DSM 18752 / CCTCC AB 206139 / SM-A87)</name>
    <name type="common">Wangia profunda</name>
    <dbReference type="NCBI Taxonomy" id="655815"/>
    <lineage>
        <taxon>Bacteria</taxon>
        <taxon>Pseudomonadati</taxon>
        <taxon>Bacteroidota</taxon>
        <taxon>Flavobacteriia</taxon>
        <taxon>Flavobacteriales</taxon>
        <taxon>Flavobacteriaceae</taxon>
        <taxon>Zunongwangia</taxon>
    </lineage>
</organism>
<evidence type="ECO:0000313" key="5">
    <source>
        <dbReference type="EMBL" id="ADF50893.1"/>
    </source>
</evidence>
<dbReference type="PANTHER" id="PTHR30265:SF4">
    <property type="entry name" value="KOW MOTIF FAMILY PROTEIN, EXPRESSED"/>
    <property type="match status" value="1"/>
</dbReference>
<reference evidence="5 6" key="1">
    <citation type="journal article" date="2010" name="BMC Genomics">
        <title>The complete genome of Zunongwangia profunda SM-A87 reveals its adaptation to the deep-sea environment and ecological role in sedimentary organic nitrogen degradation.</title>
        <authorList>
            <person name="Qin Q.L."/>
            <person name="Zhang X.Y."/>
            <person name="Wang X.M."/>
            <person name="Liu G.M."/>
            <person name="Chen X.L."/>
            <person name="Xie B.B."/>
            <person name="Dang H.Y."/>
            <person name="Zhou B.C."/>
            <person name="Yu J."/>
            <person name="Zhang Y.Z."/>
        </authorList>
    </citation>
    <scope>NUCLEOTIDE SEQUENCE [LARGE SCALE GENOMIC DNA]</scope>
    <source>
        <strain evidence="6">DSM 18752 / CCTCC AB 206139 / SM-A87</strain>
    </source>
</reference>
<feature type="domain" description="NusG-like N-terminal" evidence="4">
    <location>
        <begin position="2"/>
        <end position="93"/>
    </location>
</feature>
<dbReference type="Pfam" id="PF02357">
    <property type="entry name" value="NusG"/>
    <property type="match status" value="1"/>
</dbReference>
<dbReference type="GO" id="GO:0006354">
    <property type="term" value="P:DNA-templated transcription elongation"/>
    <property type="evidence" value="ECO:0007669"/>
    <property type="project" value="InterPro"/>
</dbReference>
<accession>D5BF14</accession>
<dbReference type="SUPFAM" id="SSF82679">
    <property type="entry name" value="N-utilization substance G protein NusG, N-terminal domain"/>
    <property type="match status" value="1"/>
</dbReference>
<gene>
    <name evidence="5" type="ordered locus">ZPR_0536</name>
</gene>
<sequence length="164" mass="19197">MPWYVIYTKPKSEIKTAQRLEKIGVEVFCPVKNEIRQWSDRKKKFTVPLFTSYLFVRLEEKDRAIVFEVPGVNNYLFWLGQPAIVRDNEIDIIKKWVNDDAVEDIQLMHLKAGDRLIIKKGAFKDREAVVQKIGKRRCKLVLPTMGILLEAKLNEVCASENYRL</sequence>
<dbReference type="NCBIfam" id="NF033644">
    <property type="entry name" value="antiterm_UpxY"/>
    <property type="match status" value="1"/>
</dbReference>
<evidence type="ECO:0000256" key="2">
    <source>
        <dbReference type="ARBA" id="ARBA00023015"/>
    </source>
</evidence>
<dbReference type="OrthoDB" id="9796143at2"/>
<dbReference type="STRING" id="655815.ZPR_0536"/>
<dbReference type="Proteomes" id="UP000001654">
    <property type="component" value="Chromosome"/>
</dbReference>
<dbReference type="AlphaFoldDB" id="D5BF14"/>
<evidence type="ECO:0000259" key="4">
    <source>
        <dbReference type="Pfam" id="PF02357"/>
    </source>
</evidence>
<dbReference type="RefSeq" id="WP_013070046.1">
    <property type="nucleotide sequence ID" value="NC_014041.1"/>
</dbReference>
<keyword evidence="1" id="KW-0889">Transcription antitermination</keyword>
<keyword evidence="6" id="KW-1185">Reference proteome</keyword>
<dbReference type="eggNOG" id="COG0250">
    <property type="taxonomic scope" value="Bacteria"/>
</dbReference>
<dbReference type="GO" id="GO:0031564">
    <property type="term" value="P:transcription antitermination"/>
    <property type="evidence" value="ECO:0007669"/>
    <property type="project" value="UniProtKB-KW"/>
</dbReference>
<dbReference type="KEGG" id="zpr:ZPR_0536"/>